<dbReference type="Pfam" id="PF08268">
    <property type="entry name" value="FBA_3"/>
    <property type="match status" value="1"/>
</dbReference>
<dbReference type="KEGG" id="dosa:Os05g0172100"/>
<feature type="region of interest" description="Disordered" evidence="1">
    <location>
        <begin position="38"/>
        <end position="77"/>
    </location>
</feature>
<dbReference type="PANTHER" id="PTHR35546">
    <property type="entry name" value="F-BOX PROTEIN INTERACTION DOMAIN PROTEIN-RELATED"/>
    <property type="match status" value="1"/>
</dbReference>
<feature type="compositionally biased region" description="Low complexity" evidence="1">
    <location>
        <begin position="39"/>
        <end position="73"/>
    </location>
</feature>
<reference evidence="7" key="8">
    <citation type="journal article" date="2008" name="Nucleic Acids Res.">
        <title>The rice annotation project database (RAP-DB): 2008 update.</title>
        <authorList>
            <consortium name="The rice annotation project (RAP)"/>
        </authorList>
    </citation>
    <scope>GENOME REANNOTATION</scope>
    <source>
        <strain evidence="7">cv. Nipponbare</strain>
    </source>
</reference>
<reference evidence="6" key="4">
    <citation type="journal article" date="2005" name="PLoS Biol.">
        <title>The genomes of Oryza sativa: a history of duplications.</title>
        <authorList>
            <person name="Yu J."/>
            <person name="Wang J."/>
            <person name="Lin W."/>
            <person name="Li S."/>
            <person name="Li H."/>
            <person name="Zhou J."/>
            <person name="Ni P."/>
            <person name="Dong W."/>
            <person name="Hu S."/>
            <person name="Zeng C."/>
            <person name="Zhang J."/>
            <person name="Zhang Y."/>
            <person name="Li R."/>
            <person name="Xu Z."/>
            <person name="Li S."/>
            <person name="Li X."/>
            <person name="Zheng H."/>
            <person name="Cong L."/>
            <person name="Lin L."/>
            <person name="Yin J."/>
            <person name="Geng J."/>
            <person name="Li G."/>
            <person name="Shi J."/>
            <person name="Liu J."/>
            <person name="Lv H."/>
            <person name="Li J."/>
            <person name="Wang J."/>
            <person name="Deng Y."/>
            <person name="Ran L."/>
            <person name="Shi X."/>
            <person name="Wang X."/>
            <person name="Wu Q."/>
            <person name="Li C."/>
            <person name="Ren X."/>
            <person name="Wang J."/>
            <person name="Wang X."/>
            <person name="Li D."/>
            <person name="Liu D."/>
            <person name="Zhang X."/>
            <person name="Ji Z."/>
            <person name="Zhao W."/>
            <person name="Sun Y."/>
            <person name="Zhang Z."/>
            <person name="Bao J."/>
            <person name="Han Y."/>
            <person name="Dong L."/>
            <person name="Ji J."/>
            <person name="Chen P."/>
            <person name="Wu S."/>
            <person name="Liu J."/>
            <person name="Xiao Y."/>
            <person name="Bu D."/>
            <person name="Tan J."/>
            <person name="Yang L."/>
            <person name="Ye C."/>
            <person name="Zhang J."/>
            <person name="Xu J."/>
            <person name="Zhou Y."/>
            <person name="Yu Y."/>
            <person name="Zhang B."/>
            <person name="Zhuang S."/>
            <person name="Wei H."/>
            <person name="Liu B."/>
            <person name="Lei M."/>
            <person name="Yu H."/>
            <person name="Li Y."/>
            <person name="Xu H."/>
            <person name="Wei S."/>
            <person name="He X."/>
            <person name="Fang L."/>
            <person name="Zhang Z."/>
            <person name="Zhang Y."/>
            <person name="Huang X."/>
            <person name="Su Z."/>
            <person name="Tong W."/>
            <person name="Li J."/>
            <person name="Tong Z."/>
            <person name="Li S."/>
            <person name="Ye J."/>
            <person name="Wang L."/>
            <person name="Fang L."/>
            <person name="Lei T."/>
            <person name="Chen C."/>
            <person name="Chen H."/>
            <person name="Xu Z."/>
            <person name="Li H."/>
            <person name="Huang H."/>
            <person name="Zhang F."/>
            <person name="Xu H."/>
            <person name="Li N."/>
            <person name="Zhao C."/>
            <person name="Li S."/>
            <person name="Dong L."/>
            <person name="Huang Y."/>
            <person name="Li L."/>
            <person name="Xi Y."/>
            <person name="Qi Q."/>
            <person name="Li W."/>
            <person name="Zhang B."/>
            <person name="Hu W."/>
            <person name="Zhang Y."/>
            <person name="Tian X."/>
            <person name="Jiao Y."/>
            <person name="Liang X."/>
            <person name="Jin J."/>
            <person name="Gao L."/>
            <person name="Zheng W."/>
            <person name="Hao B."/>
            <person name="Liu S."/>
            <person name="Wang W."/>
            <person name="Yuan L."/>
            <person name="Cao M."/>
            <person name="McDermott J."/>
            <person name="Samudrala R."/>
            <person name="Wang J."/>
            <person name="Wong G.K."/>
            <person name="Yang H."/>
        </authorList>
    </citation>
    <scope>NUCLEOTIDE SEQUENCE [LARGE SCALE GENOMIC DNA]</scope>
</reference>
<dbReference type="InterPro" id="IPR055290">
    <property type="entry name" value="At3g26010-like"/>
</dbReference>
<dbReference type="Gramene" id="Os05t0172100-01">
    <property type="protein sequence ID" value="Os05t0172100-01"/>
    <property type="gene ID" value="Os05g0172100"/>
</dbReference>
<name>B9FMQ3_ORYSJ</name>
<feature type="domain" description="F-box associated beta-propeller type 3" evidence="2">
    <location>
        <begin position="112"/>
        <end position="317"/>
    </location>
</feature>
<dbReference type="PANTHER" id="PTHR35546:SF105">
    <property type="entry name" value="OS05G0139200 PROTEIN"/>
    <property type="match status" value="1"/>
</dbReference>
<reference evidence="5" key="7">
    <citation type="journal article" date="2008" name="Nucleic Acids Res.">
        <title>The Rice Annotation Project Database (RAP-DB): 2008 update.</title>
        <authorList>
            <consortium name="The Rice Annotation Project (RAP)"/>
            <person name="Tanaka T."/>
            <person name="Antonio B.A."/>
            <person name="Kikuchi S."/>
            <person name="Matsumoto T."/>
            <person name="Nagamura Y."/>
            <person name="Numa H."/>
            <person name="Sakai H."/>
            <person name="Wu J."/>
            <person name="Itoh T."/>
            <person name="Sasaki T."/>
            <person name="Aono R."/>
            <person name="Fujii Y."/>
            <person name="Habara T."/>
            <person name="Harada E."/>
            <person name="Kanno M."/>
            <person name="Kawahara Y."/>
            <person name="Kawashima H."/>
            <person name="Kubooka H."/>
            <person name="Matsuya A."/>
            <person name="Nakaoka H."/>
            <person name="Saichi N."/>
            <person name="Sanbonmatsu R."/>
            <person name="Sato Y."/>
            <person name="Shinso Y."/>
            <person name="Suzuki M."/>
            <person name="Takeda J."/>
            <person name="Tanino M."/>
            <person name="Todokoro F."/>
            <person name="Yamaguchi K."/>
            <person name="Yamamoto N."/>
            <person name="Yamasaki C."/>
            <person name="Imanishi T."/>
            <person name="Okido T."/>
            <person name="Tada M."/>
            <person name="Ikeo K."/>
            <person name="Tateno Y."/>
            <person name="Gojobori T."/>
            <person name="Lin Y.C."/>
            <person name="Wei F.J."/>
            <person name="Hsing Y.I."/>
            <person name="Zhao Q."/>
            <person name="Han B."/>
            <person name="Kramer M.R."/>
            <person name="McCombie R.W."/>
            <person name="Lonsdale D."/>
            <person name="O'Donovan C.C."/>
            <person name="Whitfield E.J."/>
            <person name="Apweiler R."/>
            <person name="Koyanagi K.O."/>
            <person name="Khurana J.P."/>
            <person name="Raghuvanshi S."/>
            <person name="Singh N.K."/>
            <person name="Tyagi A.K."/>
            <person name="Haberer G."/>
            <person name="Fujisawa M."/>
            <person name="Hosokawa S."/>
            <person name="Ito Y."/>
            <person name="Ikawa H."/>
            <person name="Shibata M."/>
            <person name="Yamamoto M."/>
            <person name="Bruskiewich R.M."/>
            <person name="Hoen D.R."/>
            <person name="Bureau TE."/>
            <person name="Namiki N."/>
            <person name="Ohyanagi H."/>
            <person name="Sakai Y."/>
            <person name="Nobushima S."/>
            <person name="Sakata K."/>
            <person name="Barrero R.A."/>
            <person name="Sato Y."/>
            <person name="Souvorov A."/>
            <person name="Smith-White B."/>
            <person name="Tatusova T."/>
            <person name="An S."/>
            <person name="An G."/>
            <person name="OOta S."/>
            <person name="Fuks G."/>
            <person name="Messing J."/>
            <person name="Christie K.R."/>
            <person name="Lieberherr D."/>
            <person name="Kim H."/>
            <person name="Zuccolo A."/>
            <person name="Wing R.A."/>
            <person name="Nobuta K."/>
            <person name="Green P.J."/>
            <person name="Lu C."/>
            <person name="Meyers BC."/>
            <person name="Chaparro C."/>
            <person name="Piegu B."/>
            <person name="Panaud O."/>
            <person name="Echeverria M."/>
        </authorList>
    </citation>
    <scope>NUCLEOTIDE SEQUENCE</scope>
</reference>
<reference evidence="5" key="6">
    <citation type="journal article" date="2007" name="Genome Res.">
        <title>Curated Genome Annotation of Oryza sativa ssp. japonica and Comparative Genome Analysis with Arabidopsis thaliana.</title>
        <authorList>
            <consortium name="The Rice Annotation Project (RAP)"/>
            <person name="Itoh T."/>
            <person name="Tanaka T."/>
            <person name="Barrero R.A."/>
            <person name="Yamasaki C."/>
            <person name="Fujii Y."/>
            <person name="Hilton P.B."/>
            <person name="Antonio B.A."/>
            <person name="Aono H."/>
            <person name="Apweiler R."/>
            <person name="Bruskiewich R."/>
            <person name="Bureau T."/>
            <person name="Burr F."/>
            <person name="Costa de Oliveira A."/>
            <person name="Fuks G."/>
            <person name="Habara T."/>
            <person name="Haberer G."/>
            <person name="Han B."/>
            <person name="Harada E."/>
            <person name="Hiraki A.T."/>
            <person name="Hirochika H."/>
            <person name="Hoen D."/>
            <person name="Hokari H."/>
            <person name="Hosokawa S."/>
            <person name="Hsing Y."/>
            <person name="Ikawa H."/>
            <person name="Ikeo K."/>
            <person name="Imanishi T."/>
            <person name="Ito Y."/>
            <person name="Jaiswal P."/>
            <person name="Kanno M."/>
            <person name="Kawahara Y."/>
            <person name="Kawamura T."/>
            <person name="Kawashima H."/>
            <person name="Khurana J.P."/>
            <person name="Kikuchi S."/>
            <person name="Komatsu S."/>
            <person name="Koyanagi K.O."/>
            <person name="Kubooka H."/>
            <person name="Lieberherr D."/>
            <person name="Lin Y.C."/>
            <person name="Lonsdale D."/>
            <person name="Matsumoto T."/>
            <person name="Matsuya A."/>
            <person name="McCombie W.R."/>
            <person name="Messing J."/>
            <person name="Miyao A."/>
            <person name="Mulder N."/>
            <person name="Nagamura Y."/>
            <person name="Nam J."/>
            <person name="Namiki N."/>
            <person name="Numa H."/>
            <person name="Nurimoto S."/>
            <person name="O'donovan C."/>
            <person name="Ohyanagi H."/>
            <person name="Okido T."/>
            <person name="Oota S."/>
            <person name="Osato N."/>
            <person name="Palmer L.E."/>
            <person name="Quetier F."/>
            <person name="Raghuvanshi S."/>
            <person name="Saichi N."/>
            <person name="Sakai H."/>
            <person name="Sakai Y."/>
            <person name="Sakata K."/>
            <person name="Sakurai T."/>
            <person name="Sato F."/>
            <person name="Sato Y."/>
            <person name="Schoof H."/>
            <person name="Seki M."/>
            <person name="Shibata M."/>
            <person name="Shimizu Y."/>
            <person name="Shinozaki K."/>
            <person name="Shinso Y."/>
            <person name="Singh N.K."/>
            <person name="Smith-White B."/>
            <person name="Takeda J."/>
            <person name="Tanino M."/>
            <person name="Tatusova T."/>
            <person name="Thongjuea S."/>
            <person name="Todokoro F."/>
            <person name="Tsugane M."/>
            <person name="Tyagi A.K."/>
            <person name="Vanavichit A."/>
            <person name="Wang A."/>
            <person name="Wing R.A."/>
            <person name="Yamaguchi K."/>
            <person name="Yamamoto M."/>
            <person name="Yamamoto N."/>
            <person name="Yu Y."/>
            <person name="Zhang H."/>
            <person name="Zhao Q."/>
            <person name="Higo K."/>
            <person name="Burr B."/>
            <person name="Gojobori T."/>
            <person name="Sasaki T."/>
        </authorList>
    </citation>
    <scope>NUCLEOTIDE SEQUENCE</scope>
</reference>
<reference evidence="5" key="10">
    <citation type="submission" date="2012-08" db="EMBL/GenBank/DDBJ databases">
        <title>Oryza sativa nipponbare(GA3) genomic DNA, chromosome 5.</title>
        <authorList>
            <consortium name="IRGSP(International Rice Genome Sequencing Project)"/>
        </authorList>
    </citation>
    <scope>NUCLEOTIDE SEQUENCE</scope>
</reference>
<reference evidence="5 7" key="3">
    <citation type="journal article" date="2005" name="Nature">
        <title>The map-based sequence of the rice genome.</title>
        <authorList>
            <consortium name="International rice genome sequencing project (IRGSP)"/>
            <person name="Matsumoto T."/>
            <person name="Wu J."/>
            <person name="Kanamori H."/>
            <person name="Katayose Y."/>
            <person name="Fujisawa M."/>
            <person name="Namiki N."/>
            <person name="Mizuno H."/>
            <person name="Yamamoto K."/>
            <person name="Antonio B.A."/>
            <person name="Baba T."/>
            <person name="Sakata K."/>
            <person name="Nagamura Y."/>
            <person name="Aoki H."/>
            <person name="Arikawa K."/>
            <person name="Arita K."/>
            <person name="Bito T."/>
            <person name="Chiden Y."/>
            <person name="Fujitsuka N."/>
            <person name="Fukunaka R."/>
            <person name="Hamada M."/>
            <person name="Harada C."/>
            <person name="Hayashi A."/>
            <person name="Hijishita S."/>
            <person name="Honda M."/>
            <person name="Hosokawa S."/>
            <person name="Ichikawa Y."/>
            <person name="Idonuma A."/>
            <person name="Iijima M."/>
            <person name="Ikeda M."/>
            <person name="Ikeno M."/>
            <person name="Ito K."/>
            <person name="Ito S."/>
            <person name="Ito T."/>
            <person name="Ito Y."/>
            <person name="Ito Y."/>
            <person name="Iwabuchi A."/>
            <person name="Kamiya K."/>
            <person name="Karasawa W."/>
            <person name="Kurita K."/>
            <person name="Katagiri S."/>
            <person name="Kikuta A."/>
            <person name="Kobayashi H."/>
            <person name="Kobayashi N."/>
            <person name="Machita K."/>
            <person name="Maehara T."/>
            <person name="Masukawa M."/>
            <person name="Mizubayashi T."/>
            <person name="Mukai Y."/>
            <person name="Nagasaki H."/>
            <person name="Nagata Y."/>
            <person name="Naito S."/>
            <person name="Nakashima M."/>
            <person name="Nakama Y."/>
            <person name="Nakamichi Y."/>
            <person name="Nakamura M."/>
            <person name="Meguro A."/>
            <person name="Negishi M."/>
            <person name="Ohta I."/>
            <person name="Ohta T."/>
            <person name="Okamoto M."/>
            <person name="Ono N."/>
            <person name="Saji S."/>
            <person name="Sakaguchi M."/>
            <person name="Sakai K."/>
            <person name="Shibata M."/>
            <person name="Shimokawa T."/>
            <person name="Song J."/>
            <person name="Takazaki Y."/>
            <person name="Terasawa K."/>
            <person name="Tsugane M."/>
            <person name="Tsuji K."/>
            <person name="Ueda S."/>
            <person name="Waki K."/>
            <person name="Yamagata H."/>
            <person name="Yamamoto M."/>
            <person name="Yamamoto S."/>
            <person name="Yamane H."/>
            <person name="Yoshiki S."/>
            <person name="Yoshihara R."/>
            <person name="Yukawa K."/>
            <person name="Zhong H."/>
            <person name="Yano M."/>
            <person name="Yuan Q."/>
            <person name="Ouyang S."/>
            <person name="Liu J."/>
            <person name="Jones K.M."/>
            <person name="Gansberger K."/>
            <person name="Moffat K."/>
            <person name="Hill J."/>
            <person name="Bera J."/>
            <person name="Fadrosh D."/>
            <person name="Jin S."/>
            <person name="Johri S."/>
            <person name="Kim M."/>
            <person name="Overton L."/>
            <person name="Reardon M."/>
            <person name="Tsitrin T."/>
            <person name="Vuong H."/>
            <person name="Weaver B."/>
            <person name="Ciecko A."/>
            <person name="Tallon L."/>
            <person name="Jackson J."/>
            <person name="Pai G."/>
            <person name="Aken S.V."/>
            <person name="Utterback T."/>
            <person name="Reidmuller S."/>
            <person name="Feldblyum T."/>
            <person name="Hsiao J."/>
            <person name="Zismann V."/>
            <person name="Iobst S."/>
            <person name="de Vazeille A.R."/>
            <person name="Buell C.R."/>
            <person name="Ying K."/>
            <person name="Li Y."/>
            <person name="Lu T."/>
            <person name="Huang Y."/>
            <person name="Zhao Q."/>
            <person name="Feng Q."/>
            <person name="Zhang L."/>
            <person name="Zhu J."/>
            <person name="Weng Q."/>
            <person name="Mu J."/>
            <person name="Lu Y."/>
            <person name="Fan D."/>
            <person name="Liu Y."/>
            <person name="Guan J."/>
            <person name="Zhang Y."/>
            <person name="Yu S."/>
            <person name="Liu X."/>
            <person name="Zhang Y."/>
            <person name="Hong G."/>
            <person name="Han B."/>
            <person name="Choisne N."/>
            <person name="Demange N."/>
            <person name="Orjeda G."/>
            <person name="Samain S."/>
            <person name="Cattolico L."/>
            <person name="Pelletier E."/>
            <person name="Couloux A."/>
            <person name="Segurens B."/>
            <person name="Wincker P."/>
            <person name="D'Hont A."/>
            <person name="Scarpelli C."/>
            <person name="Weissenbach J."/>
            <person name="Salanoubat M."/>
            <person name="Quetier F."/>
            <person name="Yu Y."/>
            <person name="Kim H.R."/>
            <person name="Rambo T."/>
            <person name="Currie J."/>
            <person name="Collura K."/>
            <person name="Luo M."/>
            <person name="Yang T."/>
            <person name="Ammiraju J.S.S."/>
            <person name="Engler F."/>
            <person name="Soderlund C."/>
            <person name="Wing R.A."/>
            <person name="Palmer L.E."/>
            <person name="de la Bastide M."/>
            <person name="Spiegel L."/>
            <person name="Nascimento L."/>
            <person name="Zutavern T."/>
            <person name="O'Shaughnessy A."/>
            <person name="Dike S."/>
            <person name="Dedhia N."/>
            <person name="Preston R."/>
            <person name="Balija V."/>
            <person name="McCombie W.R."/>
            <person name="Chow T."/>
            <person name="Chen H."/>
            <person name="Chung M."/>
            <person name="Chen C."/>
            <person name="Shaw J."/>
            <person name="Wu H."/>
            <person name="Hsiao K."/>
            <person name="Chao Y."/>
            <person name="Chu M."/>
            <person name="Cheng C."/>
            <person name="Hour A."/>
            <person name="Lee P."/>
            <person name="Lin S."/>
            <person name="Lin Y."/>
            <person name="Liou J."/>
            <person name="Liu S."/>
            <person name="Hsing Y."/>
            <person name="Raghuvanshi S."/>
            <person name="Mohanty A."/>
            <person name="Bharti A.K."/>
            <person name="Gaur A."/>
            <person name="Gupta V."/>
            <person name="Kumar D."/>
            <person name="Ravi V."/>
            <person name="Vij S."/>
            <person name="Kapur A."/>
            <person name="Khurana P."/>
            <person name="Khurana P."/>
            <person name="Khurana J.P."/>
            <person name="Tyagi A.K."/>
            <person name="Gaikwad K."/>
            <person name="Singh A."/>
            <person name="Dalal V."/>
            <person name="Srivastava S."/>
            <person name="Dixit A."/>
            <person name="Pal A.K."/>
            <person name="Ghazi I.A."/>
            <person name="Yadav M."/>
            <person name="Pandit A."/>
            <person name="Bhargava A."/>
            <person name="Sureshbabu K."/>
            <person name="Batra K."/>
            <person name="Sharma T.R."/>
            <person name="Mohapatra T."/>
            <person name="Singh N.K."/>
            <person name="Messing J."/>
            <person name="Nelson A.B."/>
            <person name="Fuks G."/>
            <person name="Kavchok S."/>
            <person name="Keizer G."/>
            <person name="Linton E."/>
            <person name="Llaca V."/>
            <person name="Song R."/>
            <person name="Tanyolac B."/>
            <person name="Young S."/>
            <person name="Ho-Il K."/>
            <person name="Hahn J.H."/>
            <person name="Sangsakoo G."/>
            <person name="Vanavichit A."/>
            <person name="de Mattos Luiz.A.T."/>
            <person name="Zimmer P.D."/>
            <person name="Malone G."/>
            <person name="Dellagostin O."/>
            <person name="de Oliveira A.C."/>
            <person name="Bevan M."/>
            <person name="Bancroft I."/>
            <person name="Minx P."/>
            <person name="Cordum H."/>
            <person name="Wilson R."/>
            <person name="Cheng Z."/>
            <person name="Jin W."/>
            <person name="Jiang J."/>
            <person name="Leong S.A."/>
            <person name="Iwama H."/>
            <person name="Gojobori T."/>
            <person name="Itoh T."/>
            <person name="Niimura Y."/>
            <person name="Fujii Y."/>
            <person name="Habara T."/>
            <person name="Sakai H."/>
            <person name="Sato Y."/>
            <person name="Wilson G."/>
            <person name="Kumar K."/>
            <person name="McCouch S."/>
            <person name="Juretic N."/>
            <person name="Hoen D."/>
            <person name="Wright S."/>
            <person name="Bruskiewich R."/>
            <person name="Bureau T."/>
            <person name="Miyao A."/>
            <person name="Hirochika H."/>
            <person name="Nishikawa T."/>
            <person name="Kadowaki K."/>
            <person name="Sugiura M."/>
            <person name="Burr B."/>
            <person name="Sasaki T."/>
        </authorList>
    </citation>
    <scope>NUCLEOTIDE SEQUENCE [LARGE SCALE GENOMIC DNA]</scope>
    <source>
        <strain evidence="7">cv. Nipponbare</strain>
    </source>
</reference>
<dbReference type="EMBL" id="CM000142">
    <property type="protein sequence ID" value="EEE62500.1"/>
    <property type="molecule type" value="Genomic_DNA"/>
</dbReference>
<accession>B9FMQ3</accession>
<protein>
    <submittedName>
        <fullName evidence="5">Os05g0172100 protein</fullName>
    </submittedName>
</protein>
<evidence type="ECO:0000313" key="4">
    <source>
        <dbReference type="EMBL" id="AAU44339.1"/>
    </source>
</evidence>
<dbReference type="EMBL" id="AC136228">
    <property type="protein sequence ID" value="AAU44298.1"/>
    <property type="molecule type" value="Genomic_DNA"/>
</dbReference>
<dbReference type="InterPro" id="IPR017451">
    <property type="entry name" value="F-box-assoc_interact_dom"/>
</dbReference>
<dbReference type="Proteomes" id="UP000007752">
    <property type="component" value="Chromosome 5"/>
</dbReference>
<dbReference type="EMBL" id="AC087553">
    <property type="protein sequence ID" value="AAU44339.1"/>
    <property type="molecule type" value="Genomic_DNA"/>
</dbReference>
<evidence type="ECO:0000313" key="3">
    <source>
        <dbReference type="EMBL" id="AAU44298.1"/>
    </source>
</evidence>
<organism evidence="4 7">
    <name type="scientific">Oryza sativa subsp. japonica</name>
    <name type="common">Rice</name>
    <dbReference type="NCBI Taxonomy" id="39947"/>
    <lineage>
        <taxon>Eukaryota</taxon>
        <taxon>Viridiplantae</taxon>
        <taxon>Streptophyta</taxon>
        <taxon>Embryophyta</taxon>
        <taxon>Tracheophyta</taxon>
        <taxon>Spermatophyta</taxon>
        <taxon>Magnoliopsida</taxon>
        <taxon>Liliopsida</taxon>
        <taxon>Poales</taxon>
        <taxon>Poaceae</taxon>
        <taxon>BOP clade</taxon>
        <taxon>Oryzoideae</taxon>
        <taxon>Oryzeae</taxon>
        <taxon>Oryzinae</taxon>
        <taxon>Oryza</taxon>
        <taxon>Oryza sativa</taxon>
    </lineage>
</organism>
<gene>
    <name evidence="5" type="ordered locus">Os05g0172100</name>
    <name evidence="6" type="ORF">OsJ_17298</name>
    <name evidence="3" type="ORF">P0672D07.2</name>
    <name evidence="4" type="ORF">P0685E10.17</name>
</gene>
<reference evidence="5" key="5">
    <citation type="journal article" date="2006" name="Nucleic Acids Res.">
        <title>The Rice Annotation Project Database (RAP-DB): hub for Oryza sativa ssp. japonica genome information.</title>
        <authorList>
            <person name="Ohyanagi H."/>
            <person name="Tanaka T."/>
            <person name="Sakai H."/>
            <person name="Shigemoto Y."/>
            <person name="Yamaguchi K."/>
            <person name="Habara T."/>
            <person name="Fujii Y."/>
            <person name="Antonio B.A."/>
            <person name="Nagamura Y."/>
            <person name="Imanishi T."/>
            <person name="Ikeo K."/>
            <person name="Itoh T."/>
            <person name="Gojobori T."/>
            <person name="Sasaki T."/>
        </authorList>
    </citation>
    <scope>NUCLEOTIDE SEQUENCE</scope>
</reference>
<evidence type="ECO:0000313" key="7">
    <source>
        <dbReference type="Proteomes" id="UP000000763"/>
    </source>
</evidence>
<evidence type="ECO:0000256" key="1">
    <source>
        <dbReference type="SAM" id="MobiDB-lite"/>
    </source>
</evidence>
<feature type="region of interest" description="Disordered" evidence="1">
    <location>
        <begin position="1"/>
        <end position="20"/>
    </location>
</feature>
<dbReference type="NCBIfam" id="TIGR01640">
    <property type="entry name" value="F_box_assoc_1"/>
    <property type="match status" value="1"/>
</dbReference>
<reference evidence="5" key="11">
    <citation type="submission" date="2012-08" db="EMBL/GenBank/DDBJ databases">
        <title>The Second Rice Annotation Project Meeting (RAP2).</title>
        <authorList>
            <consortium name="The Rice Annotation Project (RAP)"/>
        </authorList>
    </citation>
    <scope>NUCLEOTIDE SEQUENCE</scope>
</reference>
<dbReference type="EMBL" id="AP008211">
    <property type="protein sequence ID" value="BAF16692.1"/>
    <property type="molecule type" value="Genomic_DNA"/>
</dbReference>
<evidence type="ECO:0000259" key="2">
    <source>
        <dbReference type="Pfam" id="PF08268"/>
    </source>
</evidence>
<dbReference type="HOGENOM" id="CLU_022847_1_1_1"/>
<reference evidence="6" key="9">
    <citation type="submission" date="2008-12" db="EMBL/GenBank/DDBJ databases">
        <title>Improved gene annotation of the rice (Oryza sativa) genomes.</title>
        <authorList>
            <person name="Wang J."/>
            <person name="Li R."/>
            <person name="Fan W."/>
            <person name="Huang Q."/>
            <person name="Zhang J."/>
            <person name="Zhou Y."/>
            <person name="Hu Y."/>
            <person name="Zi S."/>
            <person name="Li J."/>
            <person name="Ni P."/>
            <person name="Zheng H."/>
            <person name="Zhang Y."/>
            <person name="Zhao M."/>
            <person name="Hao Q."/>
            <person name="McDermott J."/>
            <person name="Samudrala R."/>
            <person name="Kristiansen K."/>
            <person name="Wong G.K.-S."/>
        </authorList>
    </citation>
    <scope>NUCLEOTIDE SEQUENCE</scope>
</reference>
<dbReference type="OMA" id="WQSIGAP"/>
<reference evidence="3" key="1">
    <citation type="submission" date="2004-09" db="EMBL/GenBank/DDBJ databases">
        <title>Oryza sativa PAC P0672D07 genomic sequence.</title>
        <authorList>
            <person name="Chow T.-Y."/>
            <person name="Hsing Y.-I.C."/>
            <person name="Chen C.-S."/>
            <person name="Chen H.-H."/>
            <person name="Liu S.-M."/>
            <person name="Chao Y.-T."/>
            <person name="Chang S.-J."/>
            <person name="Chen H.-C."/>
            <person name="Chen S.-K."/>
            <person name="Chen T.-R."/>
            <person name="Chen Y.-L."/>
            <person name="Cheng C.-H."/>
            <person name="Chung C.-I."/>
            <person name="Han S.-Y."/>
            <person name="Hsiao S.-H."/>
            <person name="Hsiung J.-N."/>
            <person name="Hsu C.-H."/>
            <person name="Huang J.-J."/>
            <person name="Kau P.-I."/>
            <person name="Lee M.-C."/>
            <person name="Leu H.-L."/>
            <person name="Li Y.-F."/>
            <person name="Lin S.-J."/>
            <person name="Lin Y.-C."/>
            <person name="Wu S.-W."/>
            <person name="Yu C.-Y."/>
            <person name="Yu S.-W."/>
            <person name="Wu H.-P."/>
            <person name="Shaw J.-F."/>
        </authorList>
    </citation>
    <scope>NUCLEOTIDE SEQUENCE</scope>
</reference>
<evidence type="ECO:0000313" key="6">
    <source>
        <dbReference type="EMBL" id="EEE62500.1"/>
    </source>
</evidence>
<reference evidence="4" key="2">
    <citation type="submission" date="2004-09" db="EMBL/GenBank/DDBJ databases">
        <title>Oryza sativa PAC P0685E10 genomic sequence.</title>
        <authorList>
            <person name="Chow T.-Y."/>
            <person name="Hsing Y.-I.C."/>
            <person name="Chen C.-S."/>
            <person name="Chen H.-H."/>
            <person name="Liu S.-M."/>
            <person name="Chao Y.-T."/>
            <person name="Chang S.-J."/>
            <person name="Chen H.-C."/>
            <person name="Chen S.-K."/>
            <person name="Chen T.-R."/>
            <person name="Chen Y.-L."/>
            <person name="Cheng C.-H."/>
            <person name="Chung C.-I."/>
            <person name="Han S.-Y."/>
            <person name="Hsiao S.-H."/>
            <person name="Hsiung J.-N."/>
            <person name="Hsu C.-H."/>
            <person name="Huang J.-J."/>
            <person name="Kau P.-I."/>
            <person name="Lee M.-C."/>
            <person name="Leu H.-L."/>
            <person name="Li Y.-F."/>
            <person name="Lin S.-J."/>
            <person name="Lin Y.-C."/>
            <person name="Wu S.-W."/>
            <person name="Yu C.-Y."/>
            <person name="Yu S.-W."/>
            <person name="Wu H.-P."/>
            <person name="Shaw J.-F."/>
        </authorList>
    </citation>
    <scope>NUCLEOTIDE SEQUENCE</scope>
</reference>
<dbReference type="AlphaFoldDB" id="B9FMQ3"/>
<sequence>MAKKSKLKKEGSSTTRNPAAELTDDLIVDILSRLPASRSADASAYPGGGAASSPTPTTARSSPKPSPASSTAARTNHAAPKLARHFVNVTGRGRPLICPTISFLPRFDLEGMRMVDCCGGLLLFRCFMSSDEFCYLVCNPSTEEWVAFPDSGYNPEWQFFTHLGFDPAVSSHFHVFEFVMGDCGFVEGVEIYSSETGLWNFMESEWDPETTVYDRTRTFFNGMLHLVEEGIAILSVDVEGEIWQSIGAPRPELENVEDMFALVSCFIGQSQGKLCYLSAYDTVPWNLSIWVLEDYSKDEWTLKHKLTTEQLSEKINCKCKTDFDKAWYYHVVAVHSECNLIYYIAGGDTLMSYDMGHKQSCVIENLGPGNNSGYLPYVPLYSEILSHGC</sequence>
<dbReference type="InterPro" id="IPR013187">
    <property type="entry name" value="F-box-assoc_dom_typ3"/>
</dbReference>
<dbReference type="Proteomes" id="UP000000763">
    <property type="component" value="Chromosome 5"/>
</dbReference>
<proteinExistence type="predicted"/>
<evidence type="ECO:0000313" key="5">
    <source>
        <dbReference type="EMBL" id="BAF16692.1"/>
    </source>
</evidence>